<dbReference type="STRING" id="103827.A0A158RBC7"/>
<dbReference type="InterPro" id="IPR001763">
    <property type="entry name" value="Rhodanese-like_dom"/>
</dbReference>
<dbReference type="PANTHER" id="PTHR21329:SF3">
    <property type="entry name" value="PHOSPHATIDYLINOSITOL N-ACETYLGLUCOSAMINYLTRANSFERASE SUBUNIT Q"/>
    <property type="match status" value="1"/>
</dbReference>
<keyword evidence="1" id="KW-0472">Membrane</keyword>
<evidence type="ECO:0000313" key="4">
    <source>
        <dbReference type="Proteomes" id="UP000276776"/>
    </source>
</evidence>
<evidence type="ECO:0000313" key="3">
    <source>
        <dbReference type="EMBL" id="VDN01212.1"/>
    </source>
</evidence>
<dbReference type="PANTHER" id="PTHR21329">
    <property type="entry name" value="PHOSPHATIDYLINOSITOL N-ACETYLGLUCOSAMINYLTRANSFERASE SUBUNIT Q-RELATED"/>
    <property type="match status" value="1"/>
</dbReference>
<dbReference type="SUPFAM" id="SSF52821">
    <property type="entry name" value="Rhodanese/Cell cycle control phosphatase"/>
    <property type="match status" value="1"/>
</dbReference>
<dbReference type="GO" id="GO:0016020">
    <property type="term" value="C:membrane"/>
    <property type="evidence" value="ECO:0007669"/>
    <property type="project" value="InterPro"/>
</dbReference>
<dbReference type="InterPro" id="IPR036873">
    <property type="entry name" value="Rhodanese-like_dom_sf"/>
</dbReference>
<evidence type="ECO:0000259" key="2">
    <source>
        <dbReference type="PROSITE" id="PS50206"/>
    </source>
</evidence>
<evidence type="ECO:0000256" key="1">
    <source>
        <dbReference type="SAM" id="Phobius"/>
    </source>
</evidence>
<proteinExistence type="predicted"/>
<dbReference type="InterPro" id="IPR007720">
    <property type="entry name" value="PigQ/GPI1"/>
</dbReference>
<organism evidence="5">
    <name type="scientific">Thelazia callipaeda</name>
    <name type="common">Oriental eyeworm</name>
    <name type="synonym">Parasitic nematode</name>
    <dbReference type="NCBI Taxonomy" id="103827"/>
    <lineage>
        <taxon>Eukaryota</taxon>
        <taxon>Metazoa</taxon>
        <taxon>Ecdysozoa</taxon>
        <taxon>Nematoda</taxon>
        <taxon>Chromadorea</taxon>
        <taxon>Rhabditida</taxon>
        <taxon>Spirurina</taxon>
        <taxon>Spiruromorpha</taxon>
        <taxon>Thelazioidea</taxon>
        <taxon>Thelaziidae</taxon>
        <taxon>Thelazia</taxon>
    </lineage>
</organism>
<dbReference type="AlphaFoldDB" id="A0A158RBC7"/>
<dbReference type="Pfam" id="PF00581">
    <property type="entry name" value="Rhodanese"/>
    <property type="match status" value="1"/>
</dbReference>
<keyword evidence="1" id="KW-0812">Transmembrane</keyword>
<dbReference type="GO" id="GO:0006506">
    <property type="term" value="P:GPI anchor biosynthetic process"/>
    <property type="evidence" value="ECO:0007669"/>
    <property type="project" value="InterPro"/>
</dbReference>
<dbReference type="PROSITE" id="PS50206">
    <property type="entry name" value="RHODANESE_3"/>
    <property type="match status" value="1"/>
</dbReference>
<dbReference type="CDD" id="cd00158">
    <property type="entry name" value="RHOD"/>
    <property type="match status" value="1"/>
</dbReference>
<dbReference type="OMA" id="CDRGYNA"/>
<evidence type="ECO:0000313" key="5">
    <source>
        <dbReference type="WBParaSite" id="TCLT_0000415501-mRNA-1"/>
    </source>
</evidence>
<dbReference type="EMBL" id="UYYF01004278">
    <property type="protein sequence ID" value="VDN01212.1"/>
    <property type="molecule type" value="Genomic_DNA"/>
</dbReference>
<name>A0A158RBC7_THECL</name>
<accession>A0A158RBC7</accession>
<feature type="domain" description="Rhodanese" evidence="2">
    <location>
        <begin position="224"/>
        <end position="316"/>
    </location>
</feature>
<reference evidence="5" key="1">
    <citation type="submission" date="2016-04" db="UniProtKB">
        <authorList>
            <consortium name="WormBaseParasite"/>
        </authorList>
    </citation>
    <scope>IDENTIFICATION</scope>
</reference>
<dbReference type="Pfam" id="PF05024">
    <property type="entry name" value="Gpi1"/>
    <property type="match status" value="1"/>
</dbReference>
<dbReference type="GO" id="GO:0005783">
    <property type="term" value="C:endoplasmic reticulum"/>
    <property type="evidence" value="ECO:0007669"/>
    <property type="project" value="TreeGrafter"/>
</dbReference>
<dbReference type="OrthoDB" id="70250at2759"/>
<dbReference type="WBParaSite" id="TCLT_0000415501-mRNA-1">
    <property type="protein sequence ID" value="TCLT_0000415501-mRNA-1"/>
    <property type="gene ID" value="TCLT_0000415501"/>
</dbReference>
<gene>
    <name evidence="3" type="ORF">TCLT_LOCUS4144</name>
</gene>
<reference evidence="3 4" key="2">
    <citation type="submission" date="2018-11" db="EMBL/GenBank/DDBJ databases">
        <authorList>
            <consortium name="Pathogen Informatics"/>
        </authorList>
    </citation>
    <scope>NUCLEOTIDE SEQUENCE [LARGE SCALE GENOMIC DNA]</scope>
</reference>
<feature type="transmembrane region" description="Helical" evidence="1">
    <location>
        <begin position="114"/>
        <end position="138"/>
    </location>
</feature>
<sequence length="349" mass="40175">MVVRNQLSPIIFLWARRSSVIARLECKWKGPYRFRRQFLDSILGLLVWKELIKVDFFFDYIWDGLGLMITELEQLIHWITTYPAGLKLNAHLNAVLSQFFVYHIYLWQTYLSVASVYIGFGFIPLSCFLGLSVFLAALSDLLQLLTIHIYCFHIYASKLAVLSIKSIQSLWGLFRGKKYNPLRNRADSVRTAFLGSLMNIVVPHFSTITIDEVVAIILDEKLQQKMPLAILDIRPEEDFVKEHIIGAEHYPQILLSRERYETESMKRIGVQGKLIVCGEIHGAGRVVSTFCDRGYNALLLRGNLNTWRCKYPEGLLTTMKDKSTTLDLRKLSTQLVHNRKPAFEKSTPA</sequence>
<keyword evidence="1" id="KW-1133">Transmembrane helix</keyword>
<keyword evidence="4" id="KW-1185">Reference proteome</keyword>
<protein>
    <submittedName>
        <fullName evidence="5">Rhodanese domain-containing protein</fullName>
    </submittedName>
</protein>
<dbReference type="Proteomes" id="UP000276776">
    <property type="component" value="Unassembled WGS sequence"/>
</dbReference>
<dbReference type="Gene3D" id="3.40.250.10">
    <property type="entry name" value="Rhodanese-like domain"/>
    <property type="match status" value="1"/>
</dbReference>